<protein>
    <submittedName>
        <fullName evidence="6">LamG-like jellyroll fold domain-containing protein</fullName>
    </submittedName>
</protein>
<feature type="region of interest" description="Disordered" evidence="3">
    <location>
        <begin position="245"/>
        <end position="284"/>
    </location>
</feature>
<feature type="region of interest" description="Disordered" evidence="3">
    <location>
        <begin position="27"/>
        <end position="48"/>
    </location>
</feature>
<keyword evidence="7" id="KW-1185">Reference proteome</keyword>
<dbReference type="SMART" id="SM00560">
    <property type="entry name" value="LamGL"/>
    <property type="match status" value="3"/>
</dbReference>
<dbReference type="InterPro" id="IPR042837">
    <property type="entry name" value="PTX3"/>
</dbReference>
<feature type="signal peptide" evidence="4">
    <location>
        <begin position="1"/>
        <end position="22"/>
    </location>
</feature>
<keyword evidence="2" id="KW-1015">Disulfide bond</keyword>
<evidence type="ECO:0000313" key="6">
    <source>
        <dbReference type="EMBL" id="MDT0471734.1"/>
    </source>
</evidence>
<evidence type="ECO:0000256" key="4">
    <source>
        <dbReference type="SAM" id="SignalP"/>
    </source>
</evidence>
<dbReference type="Proteomes" id="UP001180489">
    <property type="component" value="Unassembled WGS sequence"/>
</dbReference>
<evidence type="ECO:0000259" key="5">
    <source>
        <dbReference type="SMART" id="SM00560"/>
    </source>
</evidence>
<feature type="domain" description="LamG-like jellyroll fold" evidence="5">
    <location>
        <begin position="792"/>
        <end position="934"/>
    </location>
</feature>
<name>A0ABU2UET7_9ACTN</name>
<dbReference type="Pfam" id="PF13385">
    <property type="entry name" value="Laminin_G_3"/>
    <property type="match status" value="3"/>
</dbReference>
<evidence type="ECO:0000256" key="2">
    <source>
        <dbReference type="ARBA" id="ARBA00023157"/>
    </source>
</evidence>
<proteinExistence type="predicted"/>
<dbReference type="EMBL" id="JAVRFF010000005">
    <property type="protein sequence ID" value="MDT0471734.1"/>
    <property type="molecule type" value="Genomic_DNA"/>
</dbReference>
<dbReference type="NCBIfam" id="NF033679">
    <property type="entry name" value="DNRLRE_dom"/>
    <property type="match status" value="1"/>
</dbReference>
<keyword evidence="1 4" id="KW-0732">Signal</keyword>
<dbReference type="SUPFAM" id="SSF49899">
    <property type="entry name" value="Concanavalin A-like lectins/glucanases"/>
    <property type="match status" value="3"/>
</dbReference>
<comment type="caution">
    <text evidence="6">The sequence shown here is derived from an EMBL/GenBank/DDBJ whole genome shotgun (WGS) entry which is preliminary data.</text>
</comment>
<evidence type="ECO:0000256" key="3">
    <source>
        <dbReference type="SAM" id="MobiDB-lite"/>
    </source>
</evidence>
<feature type="domain" description="LamG-like jellyroll fold" evidence="5">
    <location>
        <begin position="1013"/>
        <end position="1156"/>
    </location>
</feature>
<dbReference type="InterPro" id="IPR013320">
    <property type="entry name" value="ConA-like_dom_sf"/>
</dbReference>
<organism evidence="6 7">
    <name type="scientific">Streptomyces hintoniae</name>
    <dbReference type="NCBI Taxonomy" id="3075521"/>
    <lineage>
        <taxon>Bacteria</taxon>
        <taxon>Bacillati</taxon>
        <taxon>Actinomycetota</taxon>
        <taxon>Actinomycetes</taxon>
        <taxon>Kitasatosporales</taxon>
        <taxon>Streptomycetaceae</taxon>
        <taxon>Streptomyces</taxon>
    </lineage>
</organism>
<dbReference type="PANTHER" id="PTHR46943">
    <property type="entry name" value="PENTRAXIN-RELATED PROTEIN PTX3"/>
    <property type="match status" value="1"/>
</dbReference>
<feature type="domain" description="LamG-like jellyroll fold" evidence="5">
    <location>
        <begin position="1231"/>
        <end position="1400"/>
    </location>
</feature>
<dbReference type="PANTHER" id="PTHR46943:SF1">
    <property type="entry name" value="PENTRAXIN-RELATED PROTEIN PTX3"/>
    <property type="match status" value="1"/>
</dbReference>
<reference evidence="6" key="1">
    <citation type="submission" date="2024-05" db="EMBL/GenBank/DDBJ databases">
        <title>30 novel species of actinomycetes from the DSMZ collection.</title>
        <authorList>
            <person name="Nouioui I."/>
        </authorList>
    </citation>
    <scope>NUCLEOTIDE SEQUENCE</scope>
    <source>
        <strain evidence="6">DSM 41014</strain>
    </source>
</reference>
<accession>A0ABU2UET7</accession>
<evidence type="ECO:0000256" key="1">
    <source>
        <dbReference type="ARBA" id="ARBA00022729"/>
    </source>
</evidence>
<dbReference type="Gene3D" id="2.60.120.200">
    <property type="match status" value="3"/>
</dbReference>
<evidence type="ECO:0000313" key="7">
    <source>
        <dbReference type="Proteomes" id="UP001180489"/>
    </source>
</evidence>
<gene>
    <name evidence="6" type="ORF">RM863_06290</name>
</gene>
<sequence length="1420" mass="150506">MSRRLRVVGVVLSAAVTWSLLAPVQASGAAPGSTRTAGASAAGNAEPGAALTEAEALAQARRTGERAEVTSLRAETSEVFATPDGNLEWTEHLRPVRVRVNGEWKPVDTGLVKRGDGVVVSKATTVGLEFSGGGDDPLVRMTRAGRELTLSWPDPLPAPQLTGDTATYVEVLPGIDLRVGAQEDGFTQLLVVRSAEAAASDELDGLRMKLDAQGMDVQETSGGGLEAVDKGAGGSVFEAPQPLMWDSSPAAGPLKTAGARTSAVEAGDLKGESGEPGAAESGKLAPVGVEVSADQDELLLKPDPEVLRGEDTVYPVFIDPQWHAPEATAWTMASKYWASSSQWKFNGDHDAGMGYCGWDYCQPNDTKRLFYRIPVSKFAGKTVLSAEFTVRNTWSASCTARGVQLWRTKDISSSTTWNSQNASGFWIDHLTTQSFAYGYEGCAAKNAEFDVKSAVQQAADKKLSTMTFGLQASDEGDRYGWKRFSDDAFLRVKYNRPPSQIKPSQLTMEYGGTCKKPSDLAYVRTLGTVSASNVTDPDGDSVAVQFQAKWDAGDGKGLIARWNPALTSYKASGRDFRISLPSSIPQNKQIQWYARSYDGAQYSPWSYVGDPTACYFVYDATVPKAPSISSGEYPASDPENPDDPWFDGVGKYGSFDLKAANSDVTKYWFGINGDPTSKNAITTSGGAAKSVKTLPARPGVNFFTARAFDAAGNGSEIRTYQFRVKAGQPERTAWQMDEAAGASAAQGAAPNRAAGLRGGATPGVSGAKGTAVSFDGVDDYAVTDIPTVDTTTGFSVSAWAKLSTMPDGAAVIAAQPGNYAPGFELYYSKTYDRWAFNQYKADSADAGIARAMQASAGGVKANAWTHLVGTYSATYDELKLYVDGTLAGTTTYDSPWDARRGLQIGAGSYSGRPGSFFPGAIDEVQVFDKPLSEGEVTRLHGKESIRSGRPARAVFLMDEPATATELIGTPDVLPATFVGGVAAGQPGIAGKALSLDGVDDYATTGRPILNNLRSFTVSAWAKLPKTKPDHAAVIATQAGTYRPGMELYYSKAYDRWAFNQYSADASDATPVRAMQADGKTAYGGEWTHLVGVHDTVANKLILYVNGVEAGSTDLRANWYAGGAVQIGTGSYDGQPGSFFPGQIDDVRLFDRPTSAEEVQQLFRQRPLVKGRWTFETASGSPSVTPDVSASGNGMTLHGGAQVGSGWVDGGVTLDGVDDYGVTTSVPVDTSASFSVTAWAQAAAVPGKGVTLLSVPGATQSALTVRYEPSATPNTDAGRWRISLAADDTATAAVTRVDNGQFNGPTDWTHLALVYDGFAKQLSLYVNGELEQLACADNDGNGESDDTACTDRLSWAEDVLTFKAAQPLQLGRARTGSATWGEYWPGVVSDVWAFQGVVTPDQVARLAVGWPGLPTEVPDGF</sequence>
<dbReference type="InterPro" id="IPR006558">
    <property type="entry name" value="LamG-like"/>
</dbReference>
<feature type="chain" id="PRO_5046550524" evidence="4">
    <location>
        <begin position="23"/>
        <end position="1420"/>
    </location>
</feature>